<sequence length="570" mass="63235">MSQGGYTPLGRRDYGSTTSKSNGEEVPKPYTHRQKTKRGLSDIQQIGSQSSENILQPLEVIDPGIWTFRVCLIGLTFMWLTGIGVIVYGAVAQSISDRSEDGYAPSYVHHKAVVPFVQLAVSFWVTALSDIAGLVHSTSLRFTLLASRKLTFNSNLRLFTSCPKSRVHWWPINFIWAWSLISSYACGSMVLVESVYSSADSGRDMVSGYALIFLGFGLLGQASIASWALMVTKIPTWSTNPIHTAKVCQTQGWLASLSGRTMMSVHDAQHLEEHETPSLPKARQKSLLKAHFRVRRVLVLVWVVTLLGFLWFAAISIAYQVGGGPGHLGPTWGSFSRSYTNDWSLIPNWKDYTAFLGISTSLGQSFYTFGPWLVCKYLLTCAILGGITMNLHVVELLVQCSRDESLWRETSSTSGLGPRRYGAFSIAFLTWQTMTLFVFKTVIHWIFSLAFGIYYEGIEIRIPQVCFTANVLFALALLATLLALQQPKGPQPATFGHLPTLVDLIDLWPCRSIEETEQTQSAAEDGVEGRQDTDMVTLYWGDKGEDQNGIRRAGTSYTPLGPIVMSALYL</sequence>
<dbReference type="EMBL" id="JAPDRK010000031">
    <property type="protein sequence ID" value="KAJ9601905.1"/>
    <property type="molecule type" value="Genomic_DNA"/>
</dbReference>
<feature type="transmembrane region" description="Helical" evidence="2">
    <location>
        <begin position="297"/>
        <end position="319"/>
    </location>
</feature>
<feature type="region of interest" description="Disordered" evidence="1">
    <location>
        <begin position="1"/>
        <end position="42"/>
    </location>
</feature>
<dbReference type="Proteomes" id="UP001172673">
    <property type="component" value="Unassembled WGS sequence"/>
</dbReference>
<protein>
    <submittedName>
        <fullName evidence="3">Uncharacterized protein</fullName>
    </submittedName>
</protein>
<proteinExistence type="predicted"/>
<keyword evidence="2" id="KW-0472">Membrane</keyword>
<feature type="transmembrane region" description="Helical" evidence="2">
    <location>
        <begin position="70"/>
        <end position="92"/>
    </location>
</feature>
<organism evidence="3 4">
    <name type="scientific">Cladophialophora chaetospira</name>
    <dbReference type="NCBI Taxonomy" id="386627"/>
    <lineage>
        <taxon>Eukaryota</taxon>
        <taxon>Fungi</taxon>
        <taxon>Dikarya</taxon>
        <taxon>Ascomycota</taxon>
        <taxon>Pezizomycotina</taxon>
        <taxon>Eurotiomycetes</taxon>
        <taxon>Chaetothyriomycetidae</taxon>
        <taxon>Chaetothyriales</taxon>
        <taxon>Herpotrichiellaceae</taxon>
        <taxon>Cladophialophora</taxon>
    </lineage>
</organism>
<keyword evidence="4" id="KW-1185">Reference proteome</keyword>
<feature type="transmembrane region" description="Helical" evidence="2">
    <location>
        <begin position="208"/>
        <end position="230"/>
    </location>
</feature>
<reference evidence="3" key="1">
    <citation type="submission" date="2022-10" db="EMBL/GenBank/DDBJ databases">
        <title>Culturing micro-colonial fungi from biological soil crusts in the Mojave desert and describing Neophaeococcomyces mojavensis, and introducing the new genera and species Taxawa tesnikishii.</title>
        <authorList>
            <person name="Kurbessoian T."/>
            <person name="Stajich J.E."/>
        </authorList>
    </citation>
    <scope>NUCLEOTIDE SEQUENCE</scope>
    <source>
        <strain evidence="3">TK_41</strain>
    </source>
</reference>
<evidence type="ECO:0000256" key="1">
    <source>
        <dbReference type="SAM" id="MobiDB-lite"/>
    </source>
</evidence>
<evidence type="ECO:0000313" key="4">
    <source>
        <dbReference type="Proteomes" id="UP001172673"/>
    </source>
</evidence>
<feature type="transmembrane region" description="Helical" evidence="2">
    <location>
        <begin position="112"/>
        <end position="135"/>
    </location>
</feature>
<feature type="transmembrane region" description="Helical" evidence="2">
    <location>
        <begin position="174"/>
        <end position="196"/>
    </location>
</feature>
<keyword evidence="2" id="KW-0812">Transmembrane</keyword>
<name>A0AA38U8Q7_9EURO</name>
<keyword evidence="2" id="KW-1133">Transmembrane helix</keyword>
<evidence type="ECO:0000313" key="3">
    <source>
        <dbReference type="EMBL" id="KAJ9601905.1"/>
    </source>
</evidence>
<gene>
    <name evidence="3" type="ORF">H2200_013575</name>
</gene>
<evidence type="ECO:0000256" key="2">
    <source>
        <dbReference type="SAM" id="Phobius"/>
    </source>
</evidence>
<accession>A0AA38U8Q7</accession>
<feature type="transmembrane region" description="Helical" evidence="2">
    <location>
        <begin position="421"/>
        <end position="447"/>
    </location>
</feature>
<comment type="caution">
    <text evidence="3">The sequence shown here is derived from an EMBL/GenBank/DDBJ whole genome shotgun (WGS) entry which is preliminary data.</text>
</comment>
<feature type="transmembrane region" description="Helical" evidence="2">
    <location>
        <begin position="467"/>
        <end position="484"/>
    </location>
</feature>
<dbReference type="AlphaFoldDB" id="A0AA38U8Q7"/>